<dbReference type="Gene3D" id="3.30.70.330">
    <property type="match status" value="1"/>
</dbReference>
<dbReference type="Proteomes" id="UP000449710">
    <property type="component" value="Unassembled WGS sequence"/>
</dbReference>
<evidence type="ECO:0000313" key="3">
    <source>
        <dbReference type="EMBL" id="NBG89147.1"/>
    </source>
</evidence>
<keyword evidence="1" id="KW-0694">RNA-binding</keyword>
<gene>
    <name evidence="3" type="ORF">ISALK_11670</name>
</gene>
<dbReference type="RefSeq" id="WP_160722514.1">
    <property type="nucleotide sequence ID" value="NZ_SUMG01000017.1"/>
</dbReference>
<dbReference type="Gene3D" id="3.10.290.10">
    <property type="entry name" value="RNA-binding S4 domain"/>
    <property type="match status" value="1"/>
</dbReference>
<dbReference type="GO" id="GO:0003723">
    <property type="term" value="F:RNA binding"/>
    <property type="evidence" value="ECO:0007669"/>
    <property type="project" value="UniProtKB-KW"/>
</dbReference>
<feature type="domain" description="RNA-binding S4" evidence="2">
    <location>
        <begin position="186"/>
        <end position="250"/>
    </location>
</feature>
<dbReference type="InterPro" id="IPR012677">
    <property type="entry name" value="Nucleotide-bd_a/b_plait_sf"/>
</dbReference>
<organism evidence="3 4">
    <name type="scientific">Isachenkonia alkalipeptolytica</name>
    <dbReference type="NCBI Taxonomy" id="2565777"/>
    <lineage>
        <taxon>Bacteria</taxon>
        <taxon>Bacillati</taxon>
        <taxon>Bacillota</taxon>
        <taxon>Clostridia</taxon>
        <taxon>Eubacteriales</taxon>
        <taxon>Clostridiaceae</taxon>
        <taxon>Isachenkonia</taxon>
    </lineage>
</organism>
<dbReference type="Gene3D" id="3.30.1370.160">
    <property type="match status" value="1"/>
</dbReference>
<protein>
    <submittedName>
        <fullName evidence="3">RNA-binding protein</fullName>
    </submittedName>
</protein>
<dbReference type="PROSITE" id="PS50889">
    <property type="entry name" value="S4"/>
    <property type="match status" value="1"/>
</dbReference>
<dbReference type="AlphaFoldDB" id="A0AA43XM08"/>
<reference evidence="3 4" key="1">
    <citation type="submission" date="2019-04" db="EMBL/GenBank/DDBJ databases">
        <title>Isachenkonia alkalipeptolytica gen. nov. sp. nov. a new anaerobic, alkiliphilic organothrophic bacterium capable to reduce synthesized ferrihydrite isolated from a soda lake.</title>
        <authorList>
            <person name="Toshchakov S.V."/>
            <person name="Zavarzina D.G."/>
            <person name="Zhilina T.N."/>
            <person name="Kostrikina N.A."/>
            <person name="Kublanov I.V."/>
        </authorList>
    </citation>
    <scope>NUCLEOTIDE SEQUENCE [LARGE SCALE GENOMIC DNA]</scope>
    <source>
        <strain evidence="3 4">Z-1701</strain>
    </source>
</reference>
<dbReference type="Pfam" id="PF17774">
    <property type="entry name" value="YlmH_RBD"/>
    <property type="match status" value="1"/>
</dbReference>
<comment type="caution">
    <text evidence="3">The sequence shown here is derived from an EMBL/GenBank/DDBJ whole genome shotgun (WGS) entry which is preliminary data.</text>
</comment>
<evidence type="ECO:0000313" key="4">
    <source>
        <dbReference type="Proteomes" id="UP000449710"/>
    </source>
</evidence>
<sequence>MIDKEKYTQHIQDQEAKERVVRALGKVEGVLKSHDIRWTEFLTPYEQQQVIGIINSFQDITYRTEGGYQGAERQVITIFHDYLPRETVPPAVVLMKIKNKNRFKTLNHRDYLGSVLNLGLKREKIGDILVHPDYCHMIVDREIGDYILFQLEKVGNAPVEVQLDDLNNLEVPEEEVKEIQGSVSSLRLDAVLGLGCKLSRKDAQSLIKKGDVKVNFQVALKTAQELQEGDQISAKGFGRIKLRALGKETKSGRIKITLEKLL</sequence>
<dbReference type="SMART" id="SM00363">
    <property type="entry name" value="S4"/>
    <property type="match status" value="1"/>
</dbReference>
<dbReference type="PANTHER" id="PTHR13633:SF3">
    <property type="entry name" value="MITOCHONDRIAL TRANSCRIPTION RESCUE FACTOR 1"/>
    <property type="match status" value="1"/>
</dbReference>
<proteinExistence type="predicted"/>
<dbReference type="CDD" id="cd00165">
    <property type="entry name" value="S4"/>
    <property type="match status" value="1"/>
</dbReference>
<dbReference type="EMBL" id="SUMG01000017">
    <property type="protein sequence ID" value="NBG89147.1"/>
    <property type="molecule type" value="Genomic_DNA"/>
</dbReference>
<accession>A0AA43XM08</accession>
<dbReference type="InterPro" id="IPR002942">
    <property type="entry name" value="S4_RNA-bd"/>
</dbReference>
<dbReference type="PANTHER" id="PTHR13633">
    <property type="entry name" value="MITOCHONDRIAL TRANSCRIPTION RESCUE FACTOR 1"/>
    <property type="match status" value="1"/>
</dbReference>
<evidence type="ECO:0000259" key="2">
    <source>
        <dbReference type="SMART" id="SM00363"/>
    </source>
</evidence>
<evidence type="ECO:0000256" key="1">
    <source>
        <dbReference type="PROSITE-ProRule" id="PRU00182"/>
    </source>
</evidence>
<dbReference type="SUPFAM" id="SSF55174">
    <property type="entry name" value="Alpha-L RNA-binding motif"/>
    <property type="match status" value="1"/>
</dbReference>
<dbReference type="InterPro" id="IPR040591">
    <property type="entry name" value="RqcP2_RBD"/>
</dbReference>
<dbReference type="InterPro" id="IPR036986">
    <property type="entry name" value="S4_RNA-bd_sf"/>
</dbReference>
<keyword evidence="4" id="KW-1185">Reference proteome</keyword>
<name>A0AA43XM08_9CLOT</name>
<dbReference type="Pfam" id="PF01479">
    <property type="entry name" value="S4"/>
    <property type="match status" value="1"/>
</dbReference>